<dbReference type="InterPro" id="IPR039524">
    <property type="entry name" value="PIGO/GPI13"/>
</dbReference>
<feature type="transmembrane region" description="Helical" evidence="1">
    <location>
        <begin position="707"/>
        <end position="728"/>
    </location>
</feature>
<sequence>MQNLINMYSQFILSVIGCFLIIYSTFWFRTPIKDINDIVAFRKPIYDQIVLFFLDATGYRYIINENTDHQIFQTITILNDLNHNFPLHTFLQKTKAVPPSTDFTILSIINGIKQMQNNIDVIFKSNPAPYEDSILRKQFKSALYSSKKHDWLRMTSGEFTYVENPQFFSLENIQIADLSSYQFFKQSFQQHQPDYQLYVVHMMGFDALGHALQHQDYDKAIQLFSMFNSILEGVVNNLKENQLLIVIGDHDQSKRGKHYQCSQESSECQGFIFAFSINGLFQENQIYDFYEPTDISATITSLLGYKSTSQNLGKIIPQFYPRNTNISDIQDDQERIKKQVIKYLQTQGFKISSTFIEELKQLSADQVVFQCQRNLQLGLPRKESYFIGIILLLLCIYKMQDYLGLKETIIIVSTGFFNAQIMIIGLLVLIFLRREYKFKLILKILVLFIFIQLYQMGYIPDILLSIEIQFLLILAIKYQNFILSRLKFNKWKISLLFSLVFISQSVVCVFFFLDQNEFELRKSLLQSLISVIILFFVIDPRYFNKGRIKALYLTILFILSDVSVIFQLNYSMNFIQFLLQFMLLQFKDVGQNVLISKIIYNAINPIKIDHQVFKGYQQINMNSMILLTKEFDIGPSLFSVFIGSFGCQIIGIASLFFNQLNQDRHKIVGALIISSISNLMINSWQILNYNQSIHNTNQMIEEQISLINNLPLNLLELILYSFAFSILVRQIKKQREIQ</sequence>
<feature type="transmembrane region" description="Helical" evidence="1">
    <location>
        <begin position="440"/>
        <end position="456"/>
    </location>
</feature>
<feature type="transmembrane region" description="Helical" evidence="1">
    <location>
        <begin position="636"/>
        <end position="656"/>
    </location>
</feature>
<reference evidence="2" key="1">
    <citation type="submission" date="2021-01" db="EMBL/GenBank/DDBJ databases">
        <authorList>
            <consortium name="Genoscope - CEA"/>
            <person name="William W."/>
        </authorList>
    </citation>
    <scope>NUCLEOTIDE SEQUENCE</scope>
</reference>
<keyword evidence="1" id="KW-0812">Transmembrane</keyword>
<feature type="transmembrane region" description="Helical" evidence="1">
    <location>
        <begin position="462"/>
        <end position="481"/>
    </location>
</feature>
<feature type="transmembrane region" description="Helical" evidence="1">
    <location>
        <begin position="550"/>
        <end position="570"/>
    </location>
</feature>
<evidence type="ECO:0000313" key="2">
    <source>
        <dbReference type="EMBL" id="CAD8108873.1"/>
    </source>
</evidence>
<keyword evidence="1" id="KW-0472">Membrane</keyword>
<protein>
    <recommendedName>
        <fullName evidence="4">GPI ethanolamine phosphate transferase 3</fullName>
    </recommendedName>
</protein>
<proteinExistence type="predicted"/>
<dbReference type="GO" id="GO:0005789">
    <property type="term" value="C:endoplasmic reticulum membrane"/>
    <property type="evidence" value="ECO:0007669"/>
    <property type="project" value="TreeGrafter"/>
</dbReference>
<evidence type="ECO:0008006" key="4">
    <source>
        <dbReference type="Google" id="ProtNLM"/>
    </source>
</evidence>
<dbReference type="GO" id="GO:0006506">
    <property type="term" value="P:GPI anchor biosynthetic process"/>
    <property type="evidence" value="ECO:0007669"/>
    <property type="project" value="InterPro"/>
</dbReference>
<feature type="transmembrane region" description="Helical" evidence="1">
    <location>
        <begin position="668"/>
        <end position="687"/>
    </location>
</feature>
<dbReference type="PANTHER" id="PTHR23071:SF1">
    <property type="entry name" value="GPI ETHANOLAMINE PHOSPHATE TRANSFERASE 3"/>
    <property type="match status" value="1"/>
</dbReference>
<feature type="transmembrane region" description="Helical" evidence="1">
    <location>
        <begin position="409"/>
        <end position="433"/>
    </location>
</feature>
<keyword evidence="1" id="KW-1133">Transmembrane helix</keyword>
<feature type="transmembrane region" description="Helical" evidence="1">
    <location>
        <begin position="525"/>
        <end position="543"/>
    </location>
</feature>
<dbReference type="PANTHER" id="PTHR23071">
    <property type="entry name" value="PHOSPHATIDYLINOSITOL GLYCAN"/>
    <property type="match status" value="1"/>
</dbReference>
<dbReference type="AlphaFoldDB" id="A0A8S1Q201"/>
<gene>
    <name evidence="2" type="ORF">PPRIM_AZ9-3.1.T1380100</name>
</gene>
<accession>A0A8S1Q201</accession>
<feature type="transmembrane region" description="Helical" evidence="1">
    <location>
        <begin position="493"/>
        <end position="513"/>
    </location>
</feature>
<evidence type="ECO:0000256" key="1">
    <source>
        <dbReference type="SAM" id="Phobius"/>
    </source>
</evidence>
<evidence type="ECO:0000313" key="3">
    <source>
        <dbReference type="Proteomes" id="UP000688137"/>
    </source>
</evidence>
<organism evidence="2 3">
    <name type="scientific">Paramecium primaurelia</name>
    <dbReference type="NCBI Taxonomy" id="5886"/>
    <lineage>
        <taxon>Eukaryota</taxon>
        <taxon>Sar</taxon>
        <taxon>Alveolata</taxon>
        <taxon>Ciliophora</taxon>
        <taxon>Intramacronucleata</taxon>
        <taxon>Oligohymenophorea</taxon>
        <taxon>Peniculida</taxon>
        <taxon>Parameciidae</taxon>
        <taxon>Paramecium</taxon>
    </lineage>
</organism>
<dbReference type="OMA" id="NPAPYED"/>
<feature type="transmembrane region" description="Helical" evidence="1">
    <location>
        <begin position="6"/>
        <end position="28"/>
    </location>
</feature>
<comment type="caution">
    <text evidence="2">The sequence shown here is derived from an EMBL/GenBank/DDBJ whole genome shotgun (WGS) entry which is preliminary data.</text>
</comment>
<dbReference type="EMBL" id="CAJJDM010000142">
    <property type="protein sequence ID" value="CAD8108873.1"/>
    <property type="molecule type" value="Genomic_DNA"/>
</dbReference>
<dbReference type="Proteomes" id="UP000688137">
    <property type="component" value="Unassembled WGS sequence"/>
</dbReference>
<keyword evidence="3" id="KW-1185">Reference proteome</keyword>
<dbReference type="GO" id="GO:0051377">
    <property type="term" value="F:mannose-ethanolamine phosphotransferase activity"/>
    <property type="evidence" value="ECO:0007669"/>
    <property type="project" value="TreeGrafter"/>
</dbReference>
<name>A0A8S1Q201_PARPR</name>